<sequence>MRVVGQTSKRHERWPGRVGGGRRRREGGDPGSRTTTILPKGPSVKSFGRCHRGGFAGCLAVSPPSSCCPPIPQLSRKGEWGRAYCSRSRTPRMRHVCACACAVAVAVAVRSWALRYVTHVRCGAVRCGLERVLRVAPSPHTGSAAAGHFENQLPPPPFPCLPAGRSTRRRCRGPARGAKGRAAALGFK</sequence>
<reference evidence="2" key="1">
    <citation type="submission" date="2021-06" db="EMBL/GenBank/DDBJ databases">
        <title>Comparative genomics, transcriptomics and evolutionary studies reveal genomic signatures of adaptation to plant cell wall in hemibiotrophic fungi.</title>
        <authorList>
            <consortium name="DOE Joint Genome Institute"/>
            <person name="Baroncelli R."/>
            <person name="Diaz J.F."/>
            <person name="Benocci T."/>
            <person name="Peng M."/>
            <person name="Battaglia E."/>
            <person name="Haridas S."/>
            <person name="Andreopoulos W."/>
            <person name="Labutti K."/>
            <person name="Pangilinan J."/>
            <person name="Floch G.L."/>
            <person name="Makela M.R."/>
            <person name="Henrissat B."/>
            <person name="Grigoriev I.V."/>
            <person name="Crouch J.A."/>
            <person name="De Vries R.P."/>
            <person name="Sukno S.A."/>
            <person name="Thon M.R."/>
        </authorList>
    </citation>
    <scope>NUCLEOTIDE SEQUENCE</scope>
    <source>
        <strain evidence="2">CBS 125086</strain>
    </source>
</reference>
<proteinExistence type="predicted"/>
<organism evidence="2 3">
    <name type="scientific">Colletotrichum navitas</name>
    <dbReference type="NCBI Taxonomy" id="681940"/>
    <lineage>
        <taxon>Eukaryota</taxon>
        <taxon>Fungi</taxon>
        <taxon>Dikarya</taxon>
        <taxon>Ascomycota</taxon>
        <taxon>Pezizomycotina</taxon>
        <taxon>Sordariomycetes</taxon>
        <taxon>Hypocreomycetidae</taxon>
        <taxon>Glomerellales</taxon>
        <taxon>Glomerellaceae</taxon>
        <taxon>Colletotrichum</taxon>
        <taxon>Colletotrichum graminicola species complex</taxon>
    </lineage>
</organism>
<dbReference type="Proteomes" id="UP001230504">
    <property type="component" value="Unassembled WGS sequence"/>
</dbReference>
<comment type="caution">
    <text evidence="2">The sequence shown here is derived from an EMBL/GenBank/DDBJ whole genome shotgun (WGS) entry which is preliminary data.</text>
</comment>
<name>A0AAD8QAF5_9PEZI</name>
<dbReference type="EMBL" id="JAHLJV010000003">
    <property type="protein sequence ID" value="KAK1599033.1"/>
    <property type="molecule type" value="Genomic_DNA"/>
</dbReference>
<dbReference type="RefSeq" id="XP_060419695.1">
    <property type="nucleotide sequence ID" value="XM_060551499.1"/>
</dbReference>
<accession>A0AAD8QAF5</accession>
<feature type="region of interest" description="Disordered" evidence="1">
    <location>
        <begin position="1"/>
        <end position="38"/>
    </location>
</feature>
<dbReference type="GeneID" id="85435739"/>
<evidence type="ECO:0000313" key="3">
    <source>
        <dbReference type="Proteomes" id="UP001230504"/>
    </source>
</evidence>
<dbReference type="AlphaFoldDB" id="A0AAD8QAF5"/>
<protein>
    <submittedName>
        <fullName evidence="2">Uncharacterized protein</fullName>
    </submittedName>
</protein>
<gene>
    <name evidence="2" type="ORF">LY79DRAFT_205842</name>
</gene>
<evidence type="ECO:0000256" key="1">
    <source>
        <dbReference type="SAM" id="MobiDB-lite"/>
    </source>
</evidence>
<evidence type="ECO:0000313" key="2">
    <source>
        <dbReference type="EMBL" id="KAK1599033.1"/>
    </source>
</evidence>
<keyword evidence="3" id="KW-1185">Reference proteome</keyword>